<organism evidence="2 3">
    <name type="scientific">Thamnocephalis sphaerospora</name>
    <dbReference type="NCBI Taxonomy" id="78915"/>
    <lineage>
        <taxon>Eukaryota</taxon>
        <taxon>Fungi</taxon>
        <taxon>Fungi incertae sedis</taxon>
        <taxon>Zoopagomycota</taxon>
        <taxon>Zoopagomycotina</taxon>
        <taxon>Zoopagomycetes</taxon>
        <taxon>Zoopagales</taxon>
        <taxon>Sigmoideomycetaceae</taxon>
        <taxon>Thamnocephalis</taxon>
    </lineage>
</organism>
<keyword evidence="1" id="KW-1133">Transmembrane helix</keyword>
<keyword evidence="1" id="KW-0812">Transmembrane</keyword>
<accession>A0A4P9XM65</accession>
<sequence length="216" mass="24241">MWAVGVGLAVSPMCVSAVLLQKAYVVHGRSRLLLAIGIALILPQPVITYYLWLHPTVMDHTTACTTVYPQFFPWLKFGLDAPINVVFSVAFLIVVYRQYRLFGSGAWARLVRNGIQTMGFIVLFNFVCMFAAATEVLGLFSQMFFVMDWAVTSLLLVHHCSNLRSKTSLSNSPHVYKDAYNRAPEETIGGTYLSVHGLTTDQTAYDMESRHHFPNQ</sequence>
<gene>
    <name evidence="2" type="ORF">THASP1DRAFT_24781</name>
</gene>
<feature type="transmembrane region" description="Helical" evidence="1">
    <location>
        <begin position="81"/>
        <end position="99"/>
    </location>
</feature>
<proteinExistence type="predicted"/>
<keyword evidence="1" id="KW-0472">Membrane</keyword>
<feature type="transmembrane region" description="Helical" evidence="1">
    <location>
        <begin position="111"/>
        <end position="133"/>
    </location>
</feature>
<dbReference type="Proteomes" id="UP000271241">
    <property type="component" value="Unassembled WGS sequence"/>
</dbReference>
<feature type="transmembrane region" description="Helical" evidence="1">
    <location>
        <begin position="6"/>
        <end position="25"/>
    </location>
</feature>
<dbReference type="AlphaFoldDB" id="A0A4P9XM65"/>
<reference evidence="3" key="1">
    <citation type="journal article" date="2018" name="Nat. Microbiol.">
        <title>Leveraging single-cell genomics to expand the fungal tree of life.</title>
        <authorList>
            <person name="Ahrendt S.R."/>
            <person name="Quandt C.A."/>
            <person name="Ciobanu D."/>
            <person name="Clum A."/>
            <person name="Salamov A."/>
            <person name="Andreopoulos B."/>
            <person name="Cheng J.F."/>
            <person name="Woyke T."/>
            <person name="Pelin A."/>
            <person name="Henrissat B."/>
            <person name="Reynolds N.K."/>
            <person name="Benny G.L."/>
            <person name="Smith M.E."/>
            <person name="James T.Y."/>
            <person name="Grigoriev I.V."/>
        </authorList>
    </citation>
    <scope>NUCLEOTIDE SEQUENCE [LARGE SCALE GENOMIC DNA]</scope>
    <source>
        <strain evidence="3">RSA 1356</strain>
    </source>
</reference>
<dbReference type="OrthoDB" id="2256270at2759"/>
<name>A0A4P9XM65_9FUNG</name>
<dbReference type="EMBL" id="KZ992783">
    <property type="protein sequence ID" value="RKP06993.1"/>
    <property type="molecule type" value="Genomic_DNA"/>
</dbReference>
<protein>
    <submittedName>
        <fullName evidence="2">Uncharacterized protein</fullName>
    </submittedName>
</protein>
<evidence type="ECO:0000313" key="2">
    <source>
        <dbReference type="EMBL" id="RKP06993.1"/>
    </source>
</evidence>
<keyword evidence="3" id="KW-1185">Reference proteome</keyword>
<evidence type="ECO:0000313" key="3">
    <source>
        <dbReference type="Proteomes" id="UP000271241"/>
    </source>
</evidence>
<evidence type="ECO:0000256" key="1">
    <source>
        <dbReference type="SAM" id="Phobius"/>
    </source>
</evidence>
<feature type="transmembrane region" description="Helical" evidence="1">
    <location>
        <begin position="32"/>
        <end position="52"/>
    </location>
</feature>